<protein>
    <recommendedName>
        <fullName evidence="11">Cytochrome P450</fullName>
    </recommendedName>
</protein>
<evidence type="ECO:0000256" key="4">
    <source>
        <dbReference type="ARBA" id="ARBA00022723"/>
    </source>
</evidence>
<dbReference type="Proteomes" id="UP000256690">
    <property type="component" value="Unassembled WGS sequence"/>
</dbReference>
<dbReference type="EMBL" id="PVWQ01000005">
    <property type="protein sequence ID" value="RDW81515.1"/>
    <property type="molecule type" value="Genomic_DNA"/>
</dbReference>
<dbReference type="CDD" id="cd11062">
    <property type="entry name" value="CYP58-like"/>
    <property type="match status" value="1"/>
</dbReference>
<keyword evidence="7" id="KW-0503">Monooxygenase</keyword>
<dbReference type="GO" id="GO:0005506">
    <property type="term" value="F:iron ion binding"/>
    <property type="evidence" value="ECO:0007669"/>
    <property type="project" value="InterPro"/>
</dbReference>
<dbReference type="OrthoDB" id="3945418at2759"/>
<proteinExistence type="inferred from homology"/>
<accession>A0A3D8S5D0</accession>
<evidence type="ECO:0000256" key="5">
    <source>
        <dbReference type="ARBA" id="ARBA00023002"/>
    </source>
</evidence>
<dbReference type="RefSeq" id="XP_026604568.1">
    <property type="nucleotide sequence ID" value="XM_026747088.1"/>
</dbReference>
<evidence type="ECO:0000256" key="6">
    <source>
        <dbReference type="ARBA" id="ARBA00023004"/>
    </source>
</evidence>
<dbReference type="Gene3D" id="1.10.630.10">
    <property type="entry name" value="Cytochrome P450"/>
    <property type="match status" value="1"/>
</dbReference>
<dbReference type="PANTHER" id="PTHR24305">
    <property type="entry name" value="CYTOCHROME P450"/>
    <property type="match status" value="1"/>
</dbReference>
<dbReference type="PANTHER" id="PTHR24305:SF157">
    <property type="entry name" value="N-ACETYLTRYPTOPHAN 6-HYDROXYLASE IVOC-RELATED"/>
    <property type="match status" value="1"/>
</dbReference>
<evidence type="ECO:0000256" key="7">
    <source>
        <dbReference type="ARBA" id="ARBA00023033"/>
    </source>
</evidence>
<name>A0A3D8S5D0_9EURO</name>
<dbReference type="GO" id="GO:0004497">
    <property type="term" value="F:monooxygenase activity"/>
    <property type="evidence" value="ECO:0007669"/>
    <property type="project" value="UniProtKB-KW"/>
</dbReference>
<gene>
    <name evidence="9" type="ORF">DSM5745_05072</name>
</gene>
<dbReference type="PRINTS" id="PR00385">
    <property type="entry name" value="P450"/>
</dbReference>
<sequence>MLTLVLILFAFLICRSFYRLYWHPLSRFPGPKLAAASRIYEFYHNVIHTGRYIWKIEELHRKYGTSDAFVPEWTNFSGSIVRVGPNEVHINDPSYFSEIYPGNSQKRNKDKFYLRMLITLSDSTVATGEHELHQKRRNHSLKHFSKKSIVDIEPRLKPSIEKMMEIVQQRGSTGAVFCLDSLAMAMGTDVTSEYLFGLPLGFLDTPDRANTIKDVLFSMSHYGPLMTFIPFGDRLRHLVPTSFIARVSSDTRVVLENERVIRDICALKLQAPATPFSKFTLVDSLNDPTLPPSERTLDRITAESIQFLLAGTETTGWAIAVTMFHLLSERPMLLRLREEIKQVLVRASDYPSWTALEALPYLRAVILEGLRLSLVTINRFPLYDTENTLVYKDWAIPQGTSVSQSMWFVHMNEEIYPEPSKFNPERWLSAGESLMRYFVPFLRGSRDCMGKNLAYAEMYVVVALLVRRFDMELYETGLPDVTPYRDGMITHKADGSQGVRVTVTKVLAD</sequence>
<evidence type="ECO:0000313" key="10">
    <source>
        <dbReference type="Proteomes" id="UP000256690"/>
    </source>
</evidence>
<evidence type="ECO:0008006" key="11">
    <source>
        <dbReference type="Google" id="ProtNLM"/>
    </source>
</evidence>
<keyword evidence="5" id="KW-0560">Oxidoreductase</keyword>
<keyword evidence="4 8" id="KW-0479">Metal-binding</keyword>
<comment type="cofactor">
    <cofactor evidence="1 8">
        <name>heme</name>
        <dbReference type="ChEBI" id="CHEBI:30413"/>
    </cofactor>
</comment>
<evidence type="ECO:0000256" key="3">
    <source>
        <dbReference type="ARBA" id="ARBA00022617"/>
    </source>
</evidence>
<dbReference type="GO" id="GO:0044550">
    <property type="term" value="P:secondary metabolite biosynthetic process"/>
    <property type="evidence" value="ECO:0007669"/>
    <property type="project" value="UniProtKB-ARBA"/>
</dbReference>
<feature type="binding site" description="axial binding residue" evidence="8">
    <location>
        <position position="448"/>
    </location>
    <ligand>
        <name>heme</name>
        <dbReference type="ChEBI" id="CHEBI:30413"/>
    </ligand>
    <ligandPart>
        <name>Fe</name>
        <dbReference type="ChEBI" id="CHEBI:18248"/>
    </ligandPart>
</feature>
<comment type="caution">
    <text evidence="9">The sequence shown here is derived from an EMBL/GenBank/DDBJ whole genome shotgun (WGS) entry which is preliminary data.</text>
</comment>
<dbReference type="PRINTS" id="PR00463">
    <property type="entry name" value="EP450I"/>
</dbReference>
<dbReference type="InterPro" id="IPR002401">
    <property type="entry name" value="Cyt_P450_E_grp-I"/>
</dbReference>
<dbReference type="STRING" id="1810919.A0A3D8S5D0"/>
<dbReference type="GO" id="GO:0020037">
    <property type="term" value="F:heme binding"/>
    <property type="evidence" value="ECO:0007669"/>
    <property type="project" value="InterPro"/>
</dbReference>
<evidence type="ECO:0000313" key="9">
    <source>
        <dbReference type="EMBL" id="RDW81515.1"/>
    </source>
</evidence>
<comment type="similarity">
    <text evidence="2">Belongs to the cytochrome P450 family.</text>
</comment>
<keyword evidence="6 8" id="KW-0408">Iron</keyword>
<evidence type="ECO:0000256" key="1">
    <source>
        <dbReference type="ARBA" id="ARBA00001971"/>
    </source>
</evidence>
<reference evidence="9 10" key="1">
    <citation type="journal article" date="2018" name="IMA Fungus">
        <title>IMA Genome-F 9: Draft genome sequence of Annulohypoxylon stygium, Aspergillus mulundensis, Berkeleyomyces basicola (syn. Thielaviopsis basicola), Ceratocystis smalleyi, two Cercospora beticola strains, Coleophoma cylindrospora, Fusarium fracticaudum, Phialophora cf. hyalina, and Morchella septimelata.</title>
        <authorList>
            <person name="Wingfield B.D."/>
            <person name="Bills G.F."/>
            <person name="Dong Y."/>
            <person name="Huang W."/>
            <person name="Nel W.J."/>
            <person name="Swalarsk-Parry B.S."/>
            <person name="Vaghefi N."/>
            <person name="Wilken P.M."/>
            <person name="An Z."/>
            <person name="de Beer Z.W."/>
            <person name="De Vos L."/>
            <person name="Chen L."/>
            <person name="Duong T.A."/>
            <person name="Gao Y."/>
            <person name="Hammerbacher A."/>
            <person name="Kikkert J.R."/>
            <person name="Li Y."/>
            <person name="Li H."/>
            <person name="Li K."/>
            <person name="Li Q."/>
            <person name="Liu X."/>
            <person name="Ma X."/>
            <person name="Naidoo K."/>
            <person name="Pethybridge S.J."/>
            <person name="Sun J."/>
            <person name="Steenkamp E.T."/>
            <person name="van der Nest M.A."/>
            <person name="van Wyk S."/>
            <person name="Wingfield M.J."/>
            <person name="Xiong C."/>
            <person name="Yue Q."/>
            <person name="Zhang X."/>
        </authorList>
    </citation>
    <scope>NUCLEOTIDE SEQUENCE [LARGE SCALE GENOMIC DNA]</scope>
    <source>
        <strain evidence="9 10">DSM 5745</strain>
    </source>
</reference>
<organism evidence="9 10">
    <name type="scientific">Aspergillus mulundensis</name>
    <dbReference type="NCBI Taxonomy" id="1810919"/>
    <lineage>
        <taxon>Eukaryota</taxon>
        <taxon>Fungi</taxon>
        <taxon>Dikarya</taxon>
        <taxon>Ascomycota</taxon>
        <taxon>Pezizomycotina</taxon>
        <taxon>Eurotiomycetes</taxon>
        <taxon>Eurotiomycetidae</taxon>
        <taxon>Eurotiales</taxon>
        <taxon>Aspergillaceae</taxon>
        <taxon>Aspergillus</taxon>
        <taxon>Aspergillus subgen. Nidulantes</taxon>
    </lineage>
</organism>
<dbReference type="GeneID" id="38115442"/>
<dbReference type="SUPFAM" id="SSF48264">
    <property type="entry name" value="Cytochrome P450"/>
    <property type="match status" value="1"/>
</dbReference>
<keyword evidence="10" id="KW-1185">Reference proteome</keyword>
<dbReference type="InterPro" id="IPR036396">
    <property type="entry name" value="Cyt_P450_sf"/>
</dbReference>
<keyword evidence="3 8" id="KW-0349">Heme</keyword>
<dbReference type="GO" id="GO:0016705">
    <property type="term" value="F:oxidoreductase activity, acting on paired donors, with incorporation or reduction of molecular oxygen"/>
    <property type="evidence" value="ECO:0007669"/>
    <property type="project" value="InterPro"/>
</dbReference>
<dbReference type="InterPro" id="IPR050121">
    <property type="entry name" value="Cytochrome_P450_monoxygenase"/>
</dbReference>
<dbReference type="Pfam" id="PF00067">
    <property type="entry name" value="p450"/>
    <property type="match status" value="1"/>
</dbReference>
<dbReference type="InterPro" id="IPR001128">
    <property type="entry name" value="Cyt_P450"/>
</dbReference>
<dbReference type="AlphaFoldDB" id="A0A3D8S5D0"/>
<evidence type="ECO:0000256" key="8">
    <source>
        <dbReference type="PIRSR" id="PIRSR602401-1"/>
    </source>
</evidence>
<evidence type="ECO:0000256" key="2">
    <source>
        <dbReference type="ARBA" id="ARBA00010617"/>
    </source>
</evidence>